<dbReference type="PRINTS" id="PR00507">
    <property type="entry name" value="N12N6MTFRASE"/>
</dbReference>
<dbReference type="InterPro" id="IPR047939">
    <property type="entry name" value="BREX_1_PglX"/>
</dbReference>
<dbReference type="NCBIfam" id="NF033452">
    <property type="entry name" value="BREX_1_MTaseX"/>
    <property type="match status" value="1"/>
</dbReference>
<evidence type="ECO:0000313" key="7">
    <source>
        <dbReference type="EMBL" id="MBM7583924.1"/>
    </source>
</evidence>
<evidence type="ECO:0000256" key="4">
    <source>
        <dbReference type="ARBA" id="ARBA00022691"/>
    </source>
</evidence>
<dbReference type="Pfam" id="PF07669">
    <property type="entry name" value="Eco57I"/>
    <property type="match status" value="1"/>
</dbReference>
<evidence type="ECO:0000313" key="8">
    <source>
        <dbReference type="Proteomes" id="UP001646157"/>
    </source>
</evidence>
<organism evidence="7 8">
    <name type="scientific">Rossellomorea pakistanensis</name>
    <dbReference type="NCBI Taxonomy" id="992288"/>
    <lineage>
        <taxon>Bacteria</taxon>
        <taxon>Bacillati</taxon>
        <taxon>Bacillota</taxon>
        <taxon>Bacilli</taxon>
        <taxon>Bacillales</taxon>
        <taxon>Bacillaceae</taxon>
        <taxon>Rossellomorea</taxon>
    </lineage>
</organism>
<name>A0ABS2N836_9BACI</name>
<dbReference type="EMBL" id="JAFBDZ010000001">
    <property type="protein sequence ID" value="MBM7583924.1"/>
    <property type="molecule type" value="Genomic_DNA"/>
</dbReference>
<keyword evidence="4" id="KW-0949">S-adenosyl-L-methionine</keyword>
<gene>
    <name evidence="7" type="ORF">JOC86_000461</name>
</gene>
<evidence type="ECO:0000256" key="3">
    <source>
        <dbReference type="ARBA" id="ARBA00022679"/>
    </source>
</evidence>
<comment type="caution">
    <text evidence="7">The sequence shown here is derived from an EMBL/GenBank/DDBJ whole genome shotgun (WGS) entry which is preliminary data.</text>
</comment>
<dbReference type="InterPro" id="IPR011639">
    <property type="entry name" value="MethylTrfase_TaqI-like_dom"/>
</dbReference>
<dbReference type="RefSeq" id="WP_205168140.1">
    <property type="nucleotide sequence ID" value="NZ_JAFBDZ010000001.1"/>
</dbReference>
<protein>
    <recommendedName>
        <fullName evidence="1">site-specific DNA-methyltransferase (adenine-specific)</fullName>
        <ecNumber evidence="1">2.1.1.72</ecNumber>
    </recommendedName>
</protein>
<dbReference type="PANTHER" id="PTHR33841:SF1">
    <property type="entry name" value="DNA METHYLTRANSFERASE A"/>
    <property type="match status" value="1"/>
</dbReference>
<dbReference type="PANTHER" id="PTHR33841">
    <property type="entry name" value="DNA METHYLTRANSFERASE YEEA-RELATED"/>
    <property type="match status" value="1"/>
</dbReference>
<dbReference type="InterPro" id="IPR050953">
    <property type="entry name" value="N4_N6_ade-DNA_methylase"/>
</dbReference>
<keyword evidence="3" id="KW-0808">Transferase</keyword>
<accession>A0ABS2N836</accession>
<dbReference type="SUPFAM" id="SSF53335">
    <property type="entry name" value="S-adenosyl-L-methionine-dependent methyltransferases"/>
    <property type="match status" value="1"/>
</dbReference>
<proteinExistence type="predicted"/>
<dbReference type="Gene3D" id="3.40.50.150">
    <property type="entry name" value="Vaccinia Virus protein VP39"/>
    <property type="match status" value="1"/>
</dbReference>
<dbReference type="InterPro" id="IPR029063">
    <property type="entry name" value="SAM-dependent_MTases_sf"/>
</dbReference>
<comment type="catalytic activity">
    <reaction evidence="5">
        <text>a 2'-deoxyadenosine in DNA + S-adenosyl-L-methionine = an N(6)-methyl-2'-deoxyadenosine in DNA + S-adenosyl-L-homocysteine + H(+)</text>
        <dbReference type="Rhea" id="RHEA:15197"/>
        <dbReference type="Rhea" id="RHEA-COMP:12418"/>
        <dbReference type="Rhea" id="RHEA-COMP:12419"/>
        <dbReference type="ChEBI" id="CHEBI:15378"/>
        <dbReference type="ChEBI" id="CHEBI:57856"/>
        <dbReference type="ChEBI" id="CHEBI:59789"/>
        <dbReference type="ChEBI" id="CHEBI:90615"/>
        <dbReference type="ChEBI" id="CHEBI:90616"/>
        <dbReference type="EC" id="2.1.1.72"/>
    </reaction>
</comment>
<evidence type="ECO:0000256" key="5">
    <source>
        <dbReference type="ARBA" id="ARBA00047942"/>
    </source>
</evidence>
<evidence type="ECO:0000256" key="2">
    <source>
        <dbReference type="ARBA" id="ARBA00022603"/>
    </source>
</evidence>
<dbReference type="Proteomes" id="UP001646157">
    <property type="component" value="Unassembled WGS sequence"/>
</dbReference>
<feature type="domain" description="Type II methyltransferase M.TaqI-like" evidence="6">
    <location>
        <begin position="341"/>
        <end position="566"/>
    </location>
</feature>
<evidence type="ECO:0000256" key="1">
    <source>
        <dbReference type="ARBA" id="ARBA00011900"/>
    </source>
</evidence>
<keyword evidence="8" id="KW-1185">Reference proteome</keyword>
<evidence type="ECO:0000259" key="6">
    <source>
        <dbReference type="Pfam" id="PF07669"/>
    </source>
</evidence>
<dbReference type="EC" id="2.1.1.72" evidence="1"/>
<reference evidence="7 8" key="1">
    <citation type="submission" date="2021-01" db="EMBL/GenBank/DDBJ databases">
        <title>Genomic Encyclopedia of Type Strains, Phase IV (KMG-IV): sequencing the most valuable type-strain genomes for metagenomic binning, comparative biology and taxonomic classification.</title>
        <authorList>
            <person name="Goeker M."/>
        </authorList>
    </citation>
    <scope>NUCLEOTIDE SEQUENCE [LARGE SCALE GENOMIC DNA]</scope>
    <source>
        <strain evidence="7 8">DSM 24834</strain>
    </source>
</reference>
<keyword evidence="2" id="KW-0489">Methyltransferase</keyword>
<sequence length="1168" mass="136824">MNKTELKNFAVSARRDLLEKVALRAKIFGIDEKNGLTIEEKFGQLAINGETYSNDKKSAFLSLKKQLAIKGYEQLMEEVAYTWFNRIIAIRYMEVNEYLPERVNVLSSSTGKVEPDILSEFETIDLGIDTIEIKDLIRQGEIEDAYRELFIAQCNALHNILPFLFEQIHDYTELLLPDFLLDSESVISQLVKKVSNINFHNEEEGKDNVEVLGWLYQYYMSEKKEKVGGLKNTAVKKEDLPVVTQLFTPKWIVQYMVQNSLGKLYDEKYPNNNLAKKWEYYLKTNNLENHTPKFTALEEVKVIDPACGSGHILLYAFDMLYEMYEEAGYPSREIPKLILEKNLYGLDIDKRAQQIANFALVMKAVEKSPRFLRRNKDIKLNIIEIVDTDLSLSEEAISFFAESQSEIDEIRELQNIFKNGKQFGSLINPNEEYKDLYIEWLLRIENYQNQNVDLIEEVYIKELEDKLFPLILQALLLVQKYDVSVTNPPYHNKFNPSLKQFMNTRYKDYKSDLFSAFIYKTGILIKKNGFSALMTPYTWLFNSSNEKLRKYIVTTKSISSLVLLEYSAFKDATVPICSFVIQNQTLNQSGEYVKLTNLKGDQAKYVKDAASKNVKYRYTFNCSRIKNIDGNPLSFWATEKVHHLLKEELNVGKIAELKAGLSTGNNDIFQRNWFEVSFNKIGFNYNDIKETRNLRHKWFPCNSGGDFRKWYGNNSIVINWFNNGEDIRSYRGENGKLKSAVRNDEYYFKEGVTWTKLSSSNFGARYKEKGFIFDDTGRSAFSSDEEETYLLIALFCSNISKEIMSILNPTLSFTNHDIARIPYREMNQSLKKQIVQLSESNIKISKSEWDSFETSWNFIRHPFINIIKEEGFSNLDITFKHWSNFTESNIRHLKWNEEQINSILIEHYDLQSDFYPKISDRDITIRNANRVRDTKSFLSYFIGCIMGRYSLNIEGLTYAGGKWDDSKYETFIPNKFGLIQLTDGHYFEDDIIARLREFLLVTFGVETVEENLQWLAESLELKRNETAEERLRRYFLDEFFKDHCQIYQKRPIYWLVDSGKQKGLRTFIYMHRYQPDTMATIRFEHLQEIQAKYNNEIAAIDLRIVNPNLNASEKRDLEKRKTAFQKRLEELLEFDKKLVEYANAQIDIDLDDGVKVNYAKFEKVLAKI</sequence>